<gene>
    <name evidence="3" type="ORF">C9374_008697</name>
</gene>
<dbReference type="InterPro" id="IPR000210">
    <property type="entry name" value="BTB/POZ_dom"/>
</dbReference>
<accession>A0AA88GJ88</accession>
<feature type="domain" description="BTB" evidence="2">
    <location>
        <begin position="46"/>
        <end position="122"/>
    </location>
</feature>
<evidence type="ECO:0000259" key="2">
    <source>
        <dbReference type="PROSITE" id="PS50097"/>
    </source>
</evidence>
<dbReference type="RefSeq" id="XP_044545337.1">
    <property type="nucleotide sequence ID" value="XM_044698801.1"/>
</dbReference>
<reference evidence="3 4" key="1">
    <citation type="journal article" date="2018" name="BMC Genomics">
        <title>The genome of Naegleria lovaniensis, the basis for a comparative approach to unravel pathogenicity factors of the human pathogenic amoeba N. fowleri.</title>
        <authorList>
            <person name="Liechti N."/>
            <person name="Schurch N."/>
            <person name="Bruggmann R."/>
            <person name="Wittwer M."/>
        </authorList>
    </citation>
    <scope>NUCLEOTIDE SEQUENCE [LARGE SCALE GENOMIC DNA]</scope>
    <source>
        <strain evidence="3 4">ATCC 30569</strain>
    </source>
</reference>
<comment type="caution">
    <text evidence="3">The sequence shown here is derived from an EMBL/GenBank/DDBJ whole genome shotgun (WGS) entry which is preliminary data.</text>
</comment>
<feature type="region of interest" description="Disordered" evidence="1">
    <location>
        <begin position="1"/>
        <end position="32"/>
    </location>
</feature>
<evidence type="ECO:0000313" key="4">
    <source>
        <dbReference type="Proteomes" id="UP000816034"/>
    </source>
</evidence>
<dbReference type="InterPro" id="IPR011333">
    <property type="entry name" value="SKP1/BTB/POZ_sf"/>
</dbReference>
<organism evidence="3 4">
    <name type="scientific">Naegleria lovaniensis</name>
    <name type="common">Amoeba</name>
    <dbReference type="NCBI Taxonomy" id="51637"/>
    <lineage>
        <taxon>Eukaryota</taxon>
        <taxon>Discoba</taxon>
        <taxon>Heterolobosea</taxon>
        <taxon>Tetramitia</taxon>
        <taxon>Eutetramitia</taxon>
        <taxon>Vahlkampfiidae</taxon>
        <taxon>Naegleria</taxon>
    </lineage>
</organism>
<dbReference type="Proteomes" id="UP000816034">
    <property type="component" value="Unassembled WGS sequence"/>
</dbReference>
<proteinExistence type="predicted"/>
<dbReference type="AlphaFoldDB" id="A0AA88GJ88"/>
<keyword evidence="4" id="KW-1185">Reference proteome</keyword>
<dbReference type="PROSITE" id="PS50097">
    <property type="entry name" value="BTB"/>
    <property type="match status" value="1"/>
</dbReference>
<evidence type="ECO:0000313" key="3">
    <source>
        <dbReference type="EMBL" id="KAG2378075.1"/>
    </source>
</evidence>
<dbReference type="GeneID" id="68101151"/>
<evidence type="ECO:0000256" key="1">
    <source>
        <dbReference type="SAM" id="MobiDB-lite"/>
    </source>
</evidence>
<dbReference type="Gene3D" id="3.30.710.10">
    <property type="entry name" value="Potassium Channel Kv1.1, Chain A"/>
    <property type="match status" value="1"/>
</dbReference>
<dbReference type="EMBL" id="PYSW02000035">
    <property type="protein sequence ID" value="KAG2378075.1"/>
    <property type="molecule type" value="Genomic_DNA"/>
</dbReference>
<name>A0AA88GJ88_NAELO</name>
<sequence>MSKYKKESSSSDEEDDYKESSPVSSDDRRDASNDMGRHLFGCEKTSDIILQITQVADDPFKLYCHKTCLEANSPYLKSKIEDLLNIRDQHESIDESKPILILNDLERYDKRIITRVIKYMHDHHAIKFDNPILCLEDCITIFKIATLFGMEQMAARAKTVLMDHHVIDSHNFFQYYILAKSYALDQILDELKRLIGQLPEYTIHTSSHLMKMSEFMLMDFITEMSNVDGSTVNVCMSVLAWCRVNVLDVKKLRKVLSNLCESMRNEEQVKNTPFGLVFPVWKLFLKDEVSLSDEAFLCMYHSLLGSSLSY</sequence>
<protein>
    <recommendedName>
        <fullName evidence="2">BTB domain-containing protein</fullName>
    </recommendedName>
</protein>